<evidence type="ECO:0000256" key="2">
    <source>
        <dbReference type="ARBA" id="ARBA00022692"/>
    </source>
</evidence>
<feature type="transmembrane region" description="Helical" evidence="6">
    <location>
        <begin position="127"/>
        <end position="147"/>
    </location>
</feature>
<dbReference type="GO" id="GO:0051301">
    <property type="term" value="P:cell division"/>
    <property type="evidence" value="ECO:0007669"/>
    <property type="project" value="InterPro"/>
</dbReference>
<feature type="transmembrane region" description="Helical" evidence="6">
    <location>
        <begin position="297"/>
        <end position="315"/>
    </location>
</feature>
<evidence type="ECO:0000313" key="8">
    <source>
        <dbReference type="Proteomes" id="UP000230131"/>
    </source>
</evidence>
<reference evidence="8" key="1">
    <citation type="submission" date="2017-09" db="EMBL/GenBank/DDBJ databases">
        <title>Depth-based differentiation of microbial function through sediment-hosted aquifers and enrichment of novel symbionts in the deep terrestrial subsurface.</title>
        <authorList>
            <person name="Probst A.J."/>
            <person name="Ladd B."/>
            <person name="Jarett J.K."/>
            <person name="Geller-Mcgrath D.E."/>
            <person name="Sieber C.M.K."/>
            <person name="Emerson J.B."/>
            <person name="Anantharaman K."/>
            <person name="Thomas B.C."/>
            <person name="Malmstrom R."/>
            <person name="Stieglmeier M."/>
            <person name="Klingl A."/>
            <person name="Woyke T."/>
            <person name="Ryan C.M."/>
            <person name="Banfield J.F."/>
        </authorList>
    </citation>
    <scope>NUCLEOTIDE SEQUENCE [LARGE SCALE GENOMIC DNA]</scope>
</reference>
<comment type="caution">
    <text evidence="7">The sequence shown here is derived from an EMBL/GenBank/DDBJ whole genome shotgun (WGS) entry which is preliminary data.</text>
</comment>
<keyword evidence="2 6" id="KW-0812">Transmembrane</keyword>
<dbReference type="Pfam" id="PF01098">
    <property type="entry name" value="FTSW_RODA_SPOVE"/>
    <property type="match status" value="1"/>
</dbReference>
<protein>
    <recommendedName>
        <fullName evidence="9">Rod shape-determining protein RodA</fullName>
    </recommendedName>
</protein>
<dbReference type="Proteomes" id="UP000230131">
    <property type="component" value="Unassembled WGS sequence"/>
</dbReference>
<dbReference type="GO" id="GO:0008360">
    <property type="term" value="P:regulation of cell shape"/>
    <property type="evidence" value="ECO:0007669"/>
    <property type="project" value="UniProtKB-KW"/>
</dbReference>
<sequence>MPTFFKKLDWPLIISVSLIILCSSLSLLSTAPNKFRQQLIFLAVGILIFFLILKTNWRPLTNYWSLIIGFYFFIILLLLATFFLAPPIRGAKSWLKIGDFLFQPSELAKLSLILLFAKFFSRKHISIARVSNLFSSFIYFAVPAALIALQPDFGTALVLFFIWLGFLLVSGIRWRHLVIALIIFLIFGIFSWNEILKNYQKERILGFLFPERDPLGINYSTIQAKIAVGSAGFLGKGFRQGTQTQLGFLPEAQTDFILAAFIEEWGILLGILLIASFFIMVARIVKIGLETDSNFDRLFCLGTAILFLIQFIFNAGSNLGLVPVIGVTFPLLSYGGSSLLTNFILIAMVESIATFRVF</sequence>
<keyword evidence="5 6" id="KW-0472">Membrane</keyword>
<feature type="transmembrane region" description="Helical" evidence="6">
    <location>
        <begin position="12"/>
        <end position="32"/>
    </location>
</feature>
<dbReference type="InterPro" id="IPR018365">
    <property type="entry name" value="Cell_cycle_FtsW-rel_CS"/>
</dbReference>
<keyword evidence="3" id="KW-0133">Cell shape</keyword>
<feature type="transmembrane region" description="Helical" evidence="6">
    <location>
        <begin position="321"/>
        <end position="349"/>
    </location>
</feature>
<evidence type="ECO:0000256" key="5">
    <source>
        <dbReference type="ARBA" id="ARBA00023136"/>
    </source>
</evidence>
<dbReference type="EMBL" id="PEVH01000033">
    <property type="protein sequence ID" value="PIU99190.1"/>
    <property type="molecule type" value="Genomic_DNA"/>
</dbReference>
<evidence type="ECO:0000313" key="7">
    <source>
        <dbReference type="EMBL" id="PIU99190.1"/>
    </source>
</evidence>
<feature type="transmembrane region" description="Helical" evidence="6">
    <location>
        <begin position="177"/>
        <end position="195"/>
    </location>
</feature>
<feature type="transmembrane region" description="Helical" evidence="6">
    <location>
        <begin position="265"/>
        <end position="285"/>
    </location>
</feature>
<name>A0A2M7B7W9_9BACT</name>
<evidence type="ECO:0000256" key="6">
    <source>
        <dbReference type="SAM" id="Phobius"/>
    </source>
</evidence>
<dbReference type="PROSITE" id="PS00428">
    <property type="entry name" value="FTSW_RODA_SPOVE"/>
    <property type="match status" value="1"/>
</dbReference>
<feature type="transmembrane region" description="Helical" evidence="6">
    <location>
        <begin position="153"/>
        <end position="170"/>
    </location>
</feature>
<dbReference type="PANTHER" id="PTHR30474:SF1">
    <property type="entry name" value="PEPTIDOGLYCAN GLYCOSYLTRANSFERASE MRDB"/>
    <property type="match status" value="1"/>
</dbReference>
<proteinExistence type="predicted"/>
<dbReference type="GO" id="GO:0005886">
    <property type="term" value="C:plasma membrane"/>
    <property type="evidence" value="ECO:0007669"/>
    <property type="project" value="TreeGrafter"/>
</dbReference>
<comment type="subcellular location">
    <subcellularLocation>
        <location evidence="1">Membrane</location>
        <topology evidence="1">Multi-pass membrane protein</topology>
    </subcellularLocation>
</comment>
<accession>A0A2M7B7W9</accession>
<evidence type="ECO:0000256" key="1">
    <source>
        <dbReference type="ARBA" id="ARBA00004141"/>
    </source>
</evidence>
<dbReference type="GO" id="GO:0015648">
    <property type="term" value="F:lipid-linked peptidoglycan transporter activity"/>
    <property type="evidence" value="ECO:0007669"/>
    <property type="project" value="TreeGrafter"/>
</dbReference>
<feature type="transmembrane region" description="Helical" evidence="6">
    <location>
        <begin position="63"/>
        <end position="85"/>
    </location>
</feature>
<keyword evidence="4 6" id="KW-1133">Transmembrane helix</keyword>
<dbReference type="InterPro" id="IPR001182">
    <property type="entry name" value="FtsW/RodA"/>
</dbReference>
<dbReference type="GO" id="GO:0032153">
    <property type="term" value="C:cell division site"/>
    <property type="evidence" value="ECO:0007669"/>
    <property type="project" value="TreeGrafter"/>
</dbReference>
<dbReference type="PANTHER" id="PTHR30474">
    <property type="entry name" value="CELL CYCLE PROTEIN"/>
    <property type="match status" value="1"/>
</dbReference>
<evidence type="ECO:0008006" key="9">
    <source>
        <dbReference type="Google" id="ProtNLM"/>
    </source>
</evidence>
<organism evidence="7 8">
    <name type="scientific">Candidatus Wolfebacteria bacterium CG03_land_8_20_14_0_80_36_15</name>
    <dbReference type="NCBI Taxonomy" id="1975067"/>
    <lineage>
        <taxon>Bacteria</taxon>
        <taxon>Candidatus Wolfeibacteriota</taxon>
    </lineage>
</organism>
<gene>
    <name evidence="7" type="ORF">COS59_01090</name>
</gene>
<feature type="transmembrane region" description="Helical" evidence="6">
    <location>
        <begin position="39"/>
        <end position="57"/>
    </location>
</feature>
<evidence type="ECO:0000256" key="4">
    <source>
        <dbReference type="ARBA" id="ARBA00022989"/>
    </source>
</evidence>
<dbReference type="AlphaFoldDB" id="A0A2M7B7W9"/>
<evidence type="ECO:0000256" key="3">
    <source>
        <dbReference type="ARBA" id="ARBA00022960"/>
    </source>
</evidence>